<keyword evidence="4" id="KW-1185">Reference proteome</keyword>
<reference evidence="2 4" key="2">
    <citation type="submission" date="2023-10" db="EMBL/GenBank/DDBJ databases">
        <title>To unveil natural product biosynthetic capacity in Pseudoalteromonas.</title>
        <authorList>
            <person name="Wang J."/>
        </authorList>
    </citation>
    <scope>NUCLEOTIDE SEQUENCE [LARGE SCALE GENOMIC DNA]</scope>
    <source>
        <strain evidence="2 4">DSM 15914</strain>
    </source>
</reference>
<evidence type="ECO:0000313" key="4">
    <source>
        <dbReference type="Proteomes" id="UP001304419"/>
    </source>
</evidence>
<evidence type="ECO:0000313" key="2">
    <source>
        <dbReference type="EMBL" id="WOX29844.1"/>
    </source>
</evidence>
<reference evidence="1" key="1">
    <citation type="submission" date="2019-10" db="EMBL/GenBank/DDBJ databases">
        <authorList>
            <person name="Paulsen S."/>
        </authorList>
    </citation>
    <scope>NUCLEOTIDE SEQUENCE</scope>
    <source>
        <strain evidence="1">LMG 19692</strain>
    </source>
</reference>
<dbReference type="EMBL" id="WEIA01000002">
    <property type="protein sequence ID" value="NLR20672.1"/>
    <property type="molecule type" value="Genomic_DNA"/>
</dbReference>
<protein>
    <submittedName>
        <fullName evidence="1">Uncharacterized protein</fullName>
    </submittedName>
</protein>
<gene>
    <name evidence="1" type="ORF">F9Y85_04935</name>
    <name evidence="2" type="ORF">R5H13_06145</name>
</gene>
<accession>A0A8I2H2M4</accession>
<organism evidence="1 3">
    <name type="scientific">Pseudoalteromonas maricaloris</name>
    <dbReference type="NCBI Taxonomy" id="184924"/>
    <lineage>
        <taxon>Bacteria</taxon>
        <taxon>Pseudomonadati</taxon>
        <taxon>Pseudomonadota</taxon>
        <taxon>Gammaproteobacteria</taxon>
        <taxon>Alteromonadales</taxon>
        <taxon>Pseudoalteromonadaceae</taxon>
        <taxon>Pseudoalteromonas</taxon>
    </lineage>
</organism>
<dbReference type="Proteomes" id="UP000646877">
    <property type="component" value="Unassembled WGS sequence"/>
</dbReference>
<dbReference type="EMBL" id="CP137578">
    <property type="protein sequence ID" value="WOX29844.1"/>
    <property type="molecule type" value="Genomic_DNA"/>
</dbReference>
<evidence type="ECO:0000313" key="3">
    <source>
        <dbReference type="Proteomes" id="UP000646877"/>
    </source>
</evidence>
<proteinExistence type="predicted"/>
<sequence length="101" mass="11400">MLTTTLFDWAIVELVAEDSPHQKRLFLWGLVSKDLLGRFQNGDYVFTSLITAIYPDSRQVITKTNHVYNLVGPGQRVKASGDELEMLRNGYSPGDIELIKS</sequence>
<evidence type="ECO:0000313" key="1">
    <source>
        <dbReference type="EMBL" id="NLR20672.1"/>
    </source>
</evidence>
<dbReference type="Proteomes" id="UP001304419">
    <property type="component" value="Chromosome 1"/>
</dbReference>
<dbReference type="AlphaFoldDB" id="A0A8I2H2M4"/>
<dbReference type="RefSeq" id="WP_193521558.1">
    <property type="nucleotide sequence ID" value="NZ_CBCSDF010000002.1"/>
</dbReference>
<name>A0A8I2H2M4_9GAMM</name>